<accession>A0ABS9BKW9</accession>
<evidence type="ECO:0000313" key="2">
    <source>
        <dbReference type="Proteomes" id="UP001200145"/>
    </source>
</evidence>
<dbReference type="RefSeq" id="WP_234867146.1">
    <property type="nucleotide sequence ID" value="NZ_JAKEVY010000004.1"/>
</dbReference>
<evidence type="ECO:0000313" key="1">
    <source>
        <dbReference type="EMBL" id="MCF1716177.1"/>
    </source>
</evidence>
<proteinExistence type="predicted"/>
<dbReference type="Proteomes" id="UP001200145">
    <property type="component" value="Unassembled WGS sequence"/>
</dbReference>
<reference evidence="1 2" key="1">
    <citation type="submission" date="2022-01" db="EMBL/GenBank/DDBJ databases">
        <title>Flavihumibacter sp. nov., isolated from sediment of a river.</title>
        <authorList>
            <person name="Liu H."/>
        </authorList>
    </citation>
    <scope>NUCLEOTIDE SEQUENCE [LARGE SCALE GENOMIC DNA]</scope>
    <source>
        <strain evidence="1 2">RY-1</strain>
    </source>
</reference>
<gene>
    <name evidence="1" type="ORF">L0U88_16165</name>
</gene>
<sequence>MATPGMVLIDALRKTASNLRSGAYYAWGHHGGCNCGNLLQVVTQLSKEEILQYAHTGVGEWTEIAEEYCSVTSVPLGLMMTKLQEIGLTPTDIHNIEYLEDRDVLNALPGGFRWLKRNQREDVILYFEAFANLLEEKLLQQVPVEALLKESMNTPVQEAFTT</sequence>
<name>A0ABS9BKW9_9BACT</name>
<protein>
    <submittedName>
        <fullName evidence="1">Uncharacterized protein</fullName>
    </submittedName>
</protein>
<comment type="caution">
    <text evidence="1">The sequence shown here is derived from an EMBL/GenBank/DDBJ whole genome shotgun (WGS) entry which is preliminary data.</text>
</comment>
<dbReference type="EMBL" id="JAKEVY010000004">
    <property type="protein sequence ID" value="MCF1716177.1"/>
    <property type="molecule type" value="Genomic_DNA"/>
</dbReference>
<organism evidence="1 2">
    <name type="scientific">Flavihumibacter fluminis</name>
    <dbReference type="NCBI Taxonomy" id="2909236"/>
    <lineage>
        <taxon>Bacteria</taxon>
        <taxon>Pseudomonadati</taxon>
        <taxon>Bacteroidota</taxon>
        <taxon>Chitinophagia</taxon>
        <taxon>Chitinophagales</taxon>
        <taxon>Chitinophagaceae</taxon>
        <taxon>Flavihumibacter</taxon>
    </lineage>
</organism>
<keyword evidence="2" id="KW-1185">Reference proteome</keyword>